<dbReference type="SUPFAM" id="SSF54695">
    <property type="entry name" value="POZ domain"/>
    <property type="match status" value="1"/>
</dbReference>
<proteinExistence type="predicted"/>
<evidence type="ECO:0000259" key="1">
    <source>
        <dbReference type="PROSITE" id="PS50097"/>
    </source>
</evidence>
<accession>A0A1B6H096</accession>
<dbReference type="Pfam" id="PF07707">
    <property type="entry name" value="BACK"/>
    <property type="match status" value="1"/>
</dbReference>
<dbReference type="InterPro" id="IPR011705">
    <property type="entry name" value="BACK"/>
</dbReference>
<dbReference type="Pfam" id="PF00651">
    <property type="entry name" value="BTB"/>
    <property type="match status" value="1"/>
</dbReference>
<gene>
    <name evidence="2" type="ORF">g.10916</name>
</gene>
<dbReference type="PROSITE" id="PS50097">
    <property type="entry name" value="BTB"/>
    <property type="match status" value="1"/>
</dbReference>
<dbReference type="InterPro" id="IPR000210">
    <property type="entry name" value="BTB/POZ_dom"/>
</dbReference>
<dbReference type="GO" id="GO:0022008">
    <property type="term" value="P:neurogenesis"/>
    <property type="evidence" value="ECO:0007669"/>
    <property type="project" value="TreeGrafter"/>
</dbReference>
<dbReference type="EMBL" id="GECZ01001670">
    <property type="protein sequence ID" value="JAS68099.1"/>
    <property type="molecule type" value="Transcribed_RNA"/>
</dbReference>
<protein>
    <recommendedName>
        <fullName evidence="1">BTB domain-containing protein</fullName>
    </recommendedName>
</protein>
<dbReference type="GO" id="GO:0000932">
    <property type="term" value="C:P-body"/>
    <property type="evidence" value="ECO:0007669"/>
    <property type="project" value="TreeGrafter"/>
</dbReference>
<dbReference type="Gene3D" id="3.30.710.10">
    <property type="entry name" value="Potassium Channel Kv1.1, Chain A"/>
    <property type="match status" value="1"/>
</dbReference>
<evidence type="ECO:0000313" key="2">
    <source>
        <dbReference type="EMBL" id="JAS68099.1"/>
    </source>
</evidence>
<dbReference type="PANTHER" id="PTHR45774">
    <property type="entry name" value="BTB/POZ DOMAIN-CONTAINING"/>
    <property type="match status" value="1"/>
</dbReference>
<sequence length="443" mass="50199">MDEDWQTKKSTIRERAEMLFVSQDLSDCEFLVGTAKVKIPSHKLFLAMSSPVFYAMFFGEMAERESVEIKDIEPDAFKGMLQYIYTDQVEFESCAHACAVYSAATKYLLPYLEEYCIKYLLGNITANSACELFEFALFHDNSEIKDTCLKVFQNDTQGVLKSAGFLESEFSTVLTIFEQPKLELDSELELFQGLKEWTDAEAGRLGVNVESLSTSVTEALSKIRFLMMTAEEFTGGPALSPLLTSEEKLAIAMNITKPGVIGIPERINTSTGPREVVQPDAVVPVPPLEWSLVREVSDTIVYPVTRWVNPFPRKGLTVSRNIRLKGVKIASQRASTNGTECSLTYKENVTMVLKKDWAVKFSGAKYVQDTPYNSTFTVLFYKPVLIEVGKKYWIIVQFDKNGDYQFTRDACSVYTLNNIRVELYEEFSPITEFLFCDKPEDQQ</sequence>
<dbReference type="GO" id="GO:0005829">
    <property type="term" value="C:cytosol"/>
    <property type="evidence" value="ECO:0007669"/>
    <property type="project" value="TreeGrafter"/>
</dbReference>
<dbReference type="AlphaFoldDB" id="A0A1B6H096"/>
<dbReference type="SMART" id="SM00225">
    <property type="entry name" value="BTB"/>
    <property type="match status" value="1"/>
</dbReference>
<name>A0A1B6H096_9HEMI</name>
<organism evidence="2">
    <name type="scientific">Cuerna arida</name>
    <dbReference type="NCBI Taxonomy" id="1464854"/>
    <lineage>
        <taxon>Eukaryota</taxon>
        <taxon>Metazoa</taxon>
        <taxon>Ecdysozoa</taxon>
        <taxon>Arthropoda</taxon>
        <taxon>Hexapoda</taxon>
        <taxon>Insecta</taxon>
        <taxon>Pterygota</taxon>
        <taxon>Neoptera</taxon>
        <taxon>Paraneoptera</taxon>
        <taxon>Hemiptera</taxon>
        <taxon>Auchenorrhyncha</taxon>
        <taxon>Membracoidea</taxon>
        <taxon>Cicadellidae</taxon>
        <taxon>Cicadellinae</taxon>
        <taxon>Proconiini</taxon>
        <taxon>Cuerna</taxon>
    </lineage>
</organism>
<feature type="domain" description="BTB" evidence="1">
    <location>
        <begin position="26"/>
        <end position="93"/>
    </location>
</feature>
<dbReference type="InterPro" id="IPR011333">
    <property type="entry name" value="SKP1/BTB/POZ_sf"/>
</dbReference>
<reference evidence="2" key="1">
    <citation type="submission" date="2015-11" db="EMBL/GenBank/DDBJ databases">
        <title>De novo transcriptome assembly of four potential Pierce s Disease insect vectors from Arizona vineyards.</title>
        <authorList>
            <person name="Tassone E.E."/>
        </authorList>
    </citation>
    <scope>NUCLEOTIDE SEQUENCE</scope>
</reference>
<dbReference type="PANTHER" id="PTHR45774:SF3">
    <property type="entry name" value="BTB (POZ) DOMAIN-CONTAINING 2B-RELATED"/>
    <property type="match status" value="1"/>
</dbReference>
<dbReference type="Gene3D" id="1.25.40.420">
    <property type="match status" value="1"/>
</dbReference>